<feature type="transmembrane region" description="Helical" evidence="1">
    <location>
        <begin position="360"/>
        <end position="381"/>
    </location>
</feature>
<protein>
    <submittedName>
        <fullName evidence="2">Amino acid transporter</fullName>
    </submittedName>
</protein>
<comment type="caution">
    <text evidence="2">The sequence shown here is derived from an EMBL/GenBank/DDBJ whole genome shotgun (WGS) entry which is preliminary data.</text>
</comment>
<keyword evidence="1" id="KW-0472">Membrane</keyword>
<feature type="transmembrane region" description="Helical" evidence="1">
    <location>
        <begin position="414"/>
        <end position="433"/>
    </location>
</feature>
<feature type="transmembrane region" description="Helical" evidence="1">
    <location>
        <begin position="388"/>
        <end position="408"/>
    </location>
</feature>
<dbReference type="EMBL" id="JACKXE010000001">
    <property type="protein sequence ID" value="MBB6627157.1"/>
    <property type="molecule type" value="Genomic_DNA"/>
</dbReference>
<feature type="transmembrane region" description="Helical" evidence="1">
    <location>
        <begin position="74"/>
        <end position="95"/>
    </location>
</feature>
<feature type="transmembrane region" description="Helical" evidence="1">
    <location>
        <begin position="139"/>
        <end position="165"/>
    </location>
</feature>
<accession>A0A7X0RF64</accession>
<feature type="transmembrane region" description="Helical" evidence="1">
    <location>
        <begin position="237"/>
        <end position="260"/>
    </location>
</feature>
<feature type="transmembrane region" description="Helical" evidence="1">
    <location>
        <begin position="335"/>
        <end position="354"/>
    </location>
</feature>
<feature type="transmembrane region" description="Helical" evidence="1">
    <location>
        <begin position="115"/>
        <end position="132"/>
    </location>
</feature>
<name>A0A7X0RF64_9ACTN</name>
<reference evidence="2 3" key="1">
    <citation type="submission" date="2020-08" db="EMBL/GenBank/DDBJ databases">
        <authorList>
            <person name="Seo M.-J."/>
        </authorList>
    </citation>
    <scope>NUCLEOTIDE SEQUENCE [LARGE SCALE GENOMIC DNA]</scope>
    <source>
        <strain evidence="2 3">KIGAM211</strain>
    </source>
</reference>
<feature type="transmembrane region" description="Helical" evidence="1">
    <location>
        <begin position="18"/>
        <end position="43"/>
    </location>
</feature>
<sequence length="605" mass="63999">MCLTGVDYFSTLGYQPGIAALAAGALAPVATLVLVLVTLFGALPMYRRVAQESPYGDGSLSMLEKLLSYWPSKLLVLALIGFVATGFVITITLSAADASAHLVENPYLRSSLSGHEVAVTLALLALLAGVFLKGFSEAIGIAVVLVVAYLGLSAVVVVNGFRHVLANPGTFSDWTSAMTDAHSSPLAIIGASLLVFPALALGLSGFETGVVVMPLIKGDPGDTHAKPAGRIRNARRLLTTAAVIMSVMLLGSSLVTTLLIPASAFEVGGPANGRALAYLAHGSLGNVFGTAYDLSTIGILWFAGASAMAGLLNIVPRYLPRYGMAPEWARSTRPLVLVFTAIAAVVTILFRASVDKQAGAYATGVLALMTSAAIAVTLTEWRRGHRPVAAFFGLVSAVFVYTISVTILDRPEGLLIALVFIVMILVISTVSRVRRSTELRVPRVHYDKAAERLLDDAGRPGRPVRFIANKLNAGDRAEYDDKAAEVRHDNHLREDDSTLFLEVEITDASEFSSTVPVHGVTIGGHHVLRASGPSVPNVLAAVLLSVGEKLGTPPHVYMEWSEKGPAQNALQFLFAGEGDVPPLTREVLRRAEPDDGRRPHVHVGG</sequence>
<keyword evidence="1" id="KW-0812">Transmembrane</keyword>
<organism evidence="2 3">
    <name type="scientific">Nocardioides luti</name>
    <dbReference type="NCBI Taxonomy" id="2761101"/>
    <lineage>
        <taxon>Bacteria</taxon>
        <taxon>Bacillati</taxon>
        <taxon>Actinomycetota</taxon>
        <taxon>Actinomycetes</taxon>
        <taxon>Propionibacteriales</taxon>
        <taxon>Nocardioidaceae</taxon>
        <taxon>Nocardioides</taxon>
    </lineage>
</organism>
<evidence type="ECO:0000256" key="1">
    <source>
        <dbReference type="SAM" id="Phobius"/>
    </source>
</evidence>
<feature type="transmembrane region" description="Helical" evidence="1">
    <location>
        <begin position="185"/>
        <end position="216"/>
    </location>
</feature>
<gene>
    <name evidence="2" type="ORF">H5V45_07465</name>
</gene>
<feature type="transmembrane region" description="Helical" evidence="1">
    <location>
        <begin position="294"/>
        <end position="315"/>
    </location>
</feature>
<dbReference type="Proteomes" id="UP000523955">
    <property type="component" value="Unassembled WGS sequence"/>
</dbReference>
<dbReference type="Gene3D" id="1.20.1740.10">
    <property type="entry name" value="Amino acid/polyamine transporter I"/>
    <property type="match status" value="1"/>
</dbReference>
<keyword evidence="3" id="KW-1185">Reference proteome</keyword>
<evidence type="ECO:0000313" key="3">
    <source>
        <dbReference type="Proteomes" id="UP000523955"/>
    </source>
</evidence>
<dbReference type="AlphaFoldDB" id="A0A7X0RF64"/>
<evidence type="ECO:0000313" key="2">
    <source>
        <dbReference type="EMBL" id="MBB6627157.1"/>
    </source>
</evidence>
<keyword evidence="1" id="KW-1133">Transmembrane helix</keyword>
<proteinExistence type="predicted"/>